<dbReference type="AlphaFoldDB" id="M5EI32"/>
<proteinExistence type="predicted"/>
<organism evidence="1 2">
    <name type="scientific">Mesorhizobium metallidurans STM 2683</name>
    <dbReference type="NCBI Taxonomy" id="1297569"/>
    <lineage>
        <taxon>Bacteria</taxon>
        <taxon>Pseudomonadati</taxon>
        <taxon>Pseudomonadota</taxon>
        <taxon>Alphaproteobacteria</taxon>
        <taxon>Hyphomicrobiales</taxon>
        <taxon>Phyllobacteriaceae</taxon>
        <taxon>Mesorhizobium</taxon>
    </lineage>
</organism>
<accession>M5EI32</accession>
<reference evidence="1 2" key="1">
    <citation type="submission" date="2013-02" db="EMBL/GenBank/DDBJ databases">
        <authorList>
            <person name="Genoscope - CEA"/>
        </authorList>
    </citation>
    <scope>NUCLEOTIDE SEQUENCE [LARGE SCALE GENOMIC DNA]</scope>
    <source>
        <strain evidence="1 2">STM 2683</strain>
    </source>
</reference>
<gene>
    <name evidence="1" type="ORF">MESS2_1250034</name>
</gene>
<keyword evidence="2" id="KW-1185">Reference proteome</keyword>
<evidence type="ECO:0000313" key="2">
    <source>
        <dbReference type="Proteomes" id="UP000012062"/>
    </source>
</evidence>
<dbReference type="EMBL" id="CAUM01000030">
    <property type="protein sequence ID" value="CCV04279.1"/>
    <property type="molecule type" value="Genomic_DNA"/>
</dbReference>
<sequence>MFTGGHSRLWADVDKAGRKDRPLGWDCIRWQFVHNSMRCRLLRAAGDKSVDECFCLRVIHRAFFIGVGYKPLTPVGDSRLSTKSYNPVGEARDNMLAGLCRGKAGQVTTITTNRLLESEDS</sequence>
<protein>
    <submittedName>
        <fullName evidence="1">Uncharacterized protein</fullName>
    </submittedName>
</protein>
<dbReference type="STRING" id="1297569.MESS2_1250034"/>
<name>M5EI32_9HYPH</name>
<comment type="caution">
    <text evidence="1">The sequence shown here is derived from an EMBL/GenBank/DDBJ whole genome shotgun (WGS) entry which is preliminary data.</text>
</comment>
<dbReference type="Proteomes" id="UP000012062">
    <property type="component" value="Unassembled WGS sequence"/>
</dbReference>
<evidence type="ECO:0000313" key="1">
    <source>
        <dbReference type="EMBL" id="CCV04279.1"/>
    </source>
</evidence>